<feature type="signal peptide" evidence="7">
    <location>
        <begin position="1"/>
        <end position="20"/>
    </location>
</feature>
<comment type="caution">
    <text evidence="11">The sequence shown here is derived from an EMBL/GenBank/DDBJ whole genome shotgun (WGS) entry which is preliminary data.</text>
</comment>
<dbReference type="PANTHER" id="PTHR15136">
    <property type="entry name" value="STROMAL INTERACTION MOLECULE HOMOLOG"/>
    <property type="match status" value="1"/>
</dbReference>
<keyword evidence="4 7" id="KW-0732">Signal</keyword>
<feature type="domain" description="Fibronectin type-III" evidence="10">
    <location>
        <begin position="633"/>
        <end position="733"/>
    </location>
</feature>
<evidence type="ECO:0000256" key="6">
    <source>
        <dbReference type="SAM" id="Phobius"/>
    </source>
</evidence>
<feature type="compositionally biased region" description="Low complexity" evidence="5">
    <location>
        <begin position="524"/>
        <end position="552"/>
    </location>
</feature>
<dbReference type="Pfam" id="PF00041">
    <property type="entry name" value="fn3"/>
    <property type="match status" value="1"/>
</dbReference>
<evidence type="ECO:0000256" key="1">
    <source>
        <dbReference type="ARBA" id="ARBA00004613"/>
    </source>
</evidence>
<keyword evidence="6" id="KW-0472">Membrane</keyword>
<dbReference type="SUPFAM" id="SSF47473">
    <property type="entry name" value="EF-hand"/>
    <property type="match status" value="1"/>
</dbReference>
<dbReference type="EMBL" id="QXFX01003143">
    <property type="protein sequence ID" value="KAE9070918.1"/>
    <property type="molecule type" value="Genomic_DNA"/>
</dbReference>
<dbReference type="InterPro" id="IPR031825">
    <property type="entry name" value="RXLR"/>
</dbReference>
<dbReference type="InterPro" id="IPR036116">
    <property type="entry name" value="FN3_sf"/>
</dbReference>
<dbReference type="InterPro" id="IPR003961">
    <property type="entry name" value="FN3_dom"/>
</dbReference>
<dbReference type="GO" id="GO:0005246">
    <property type="term" value="F:calcium channel regulator activity"/>
    <property type="evidence" value="ECO:0007669"/>
    <property type="project" value="InterPro"/>
</dbReference>
<dbReference type="GO" id="GO:0005886">
    <property type="term" value="C:plasma membrane"/>
    <property type="evidence" value="ECO:0007669"/>
    <property type="project" value="TreeGrafter"/>
</dbReference>
<dbReference type="GO" id="GO:0006874">
    <property type="term" value="P:intracellular calcium ion homeostasis"/>
    <property type="evidence" value="ECO:0007669"/>
    <property type="project" value="TreeGrafter"/>
</dbReference>
<evidence type="ECO:0000313" key="12">
    <source>
        <dbReference type="Proteomes" id="UP000488956"/>
    </source>
</evidence>
<feature type="chain" id="PRO_5026140505" description="Calmodulin" evidence="7">
    <location>
        <begin position="21"/>
        <end position="827"/>
    </location>
</feature>
<dbReference type="SMART" id="SM00060">
    <property type="entry name" value="FN3"/>
    <property type="match status" value="1"/>
</dbReference>
<keyword evidence="6" id="KW-0812">Transmembrane</keyword>
<evidence type="ECO:0000259" key="8">
    <source>
        <dbReference type="PROSITE" id="PS50105"/>
    </source>
</evidence>
<feature type="domain" description="EF-hand" evidence="9">
    <location>
        <begin position="318"/>
        <end position="353"/>
    </location>
</feature>
<dbReference type="InterPro" id="IPR037608">
    <property type="entry name" value="STIM1/2"/>
</dbReference>
<dbReference type="Gene3D" id="1.10.150.50">
    <property type="entry name" value="Transcription Factor, Ets-1"/>
    <property type="match status" value="1"/>
</dbReference>
<evidence type="ECO:0000256" key="7">
    <source>
        <dbReference type="SAM" id="SignalP"/>
    </source>
</evidence>
<feature type="domain" description="SAM" evidence="8">
    <location>
        <begin position="354"/>
        <end position="416"/>
    </location>
</feature>
<dbReference type="CDD" id="cd00063">
    <property type="entry name" value="FN3"/>
    <property type="match status" value="1"/>
</dbReference>
<accession>A0A6G0JYC9</accession>
<evidence type="ECO:0000256" key="3">
    <source>
        <dbReference type="ARBA" id="ARBA00022525"/>
    </source>
</evidence>
<evidence type="ECO:0000259" key="10">
    <source>
        <dbReference type="PROSITE" id="PS50853"/>
    </source>
</evidence>
<proteinExistence type="inferred from homology"/>
<dbReference type="SUPFAM" id="SSF47769">
    <property type="entry name" value="SAM/Pointed domain"/>
    <property type="match status" value="1"/>
</dbReference>
<evidence type="ECO:0000256" key="5">
    <source>
        <dbReference type="SAM" id="MobiDB-lite"/>
    </source>
</evidence>
<dbReference type="Pfam" id="PF07647">
    <property type="entry name" value="SAM_2"/>
    <property type="match status" value="1"/>
</dbReference>
<dbReference type="FunFam" id="1.10.150.50:FF:000074">
    <property type="entry name" value="Stromal interaction molecule"/>
    <property type="match status" value="1"/>
</dbReference>
<dbReference type="InterPro" id="IPR001660">
    <property type="entry name" value="SAM"/>
</dbReference>
<dbReference type="CDD" id="cd09487">
    <property type="entry name" value="SAM_superfamily"/>
    <property type="match status" value="1"/>
</dbReference>
<evidence type="ECO:0000256" key="4">
    <source>
        <dbReference type="ARBA" id="ARBA00022729"/>
    </source>
</evidence>
<feature type="region of interest" description="Disordered" evidence="5">
    <location>
        <begin position="524"/>
        <end position="574"/>
    </location>
</feature>
<evidence type="ECO:0008006" key="13">
    <source>
        <dbReference type="Google" id="ProtNLM"/>
    </source>
</evidence>
<evidence type="ECO:0000256" key="2">
    <source>
        <dbReference type="ARBA" id="ARBA00010400"/>
    </source>
</evidence>
<dbReference type="InterPro" id="IPR013761">
    <property type="entry name" value="SAM/pointed_sf"/>
</dbReference>
<comment type="similarity">
    <text evidence="2">Belongs to the RxLR effector family.</text>
</comment>
<evidence type="ECO:0000313" key="11">
    <source>
        <dbReference type="EMBL" id="KAE9070918.1"/>
    </source>
</evidence>
<dbReference type="InterPro" id="IPR011992">
    <property type="entry name" value="EF-hand-dom_pair"/>
</dbReference>
<dbReference type="InterPro" id="IPR013783">
    <property type="entry name" value="Ig-like_fold"/>
</dbReference>
<name>A0A6G0JYC9_9STRA</name>
<keyword evidence="3" id="KW-0964">Secreted</keyword>
<dbReference type="PANTHER" id="PTHR15136:SF13">
    <property type="entry name" value="SAM DOMAIN-CONTAINING PROTEIN"/>
    <property type="match status" value="1"/>
</dbReference>
<dbReference type="GO" id="GO:0005509">
    <property type="term" value="F:calcium ion binding"/>
    <property type="evidence" value="ECO:0007669"/>
    <property type="project" value="InterPro"/>
</dbReference>
<comment type="subcellular location">
    <subcellularLocation>
        <location evidence="1">Secreted</location>
    </subcellularLocation>
</comment>
<dbReference type="AlphaFoldDB" id="A0A6G0JYC9"/>
<dbReference type="SUPFAM" id="SSF49265">
    <property type="entry name" value="Fibronectin type III"/>
    <property type="match status" value="1"/>
</dbReference>
<dbReference type="PROSITE" id="PS50853">
    <property type="entry name" value="FN3"/>
    <property type="match status" value="1"/>
</dbReference>
<evidence type="ECO:0000259" key="9">
    <source>
        <dbReference type="PROSITE" id="PS50222"/>
    </source>
</evidence>
<dbReference type="InterPro" id="IPR002048">
    <property type="entry name" value="EF_hand_dom"/>
</dbReference>
<dbReference type="GO" id="GO:0002115">
    <property type="term" value="P:store-operated calcium entry"/>
    <property type="evidence" value="ECO:0007669"/>
    <property type="project" value="TreeGrafter"/>
</dbReference>
<dbReference type="Gene3D" id="1.10.238.10">
    <property type="entry name" value="EF-hand"/>
    <property type="match status" value="1"/>
</dbReference>
<dbReference type="PROSITE" id="PS50222">
    <property type="entry name" value="EF_HAND_2"/>
    <property type="match status" value="1"/>
</dbReference>
<dbReference type="Pfam" id="PF16810">
    <property type="entry name" value="RXLR"/>
    <property type="match status" value="1"/>
</dbReference>
<organism evidence="11 12">
    <name type="scientific">Phytophthora fragariae</name>
    <dbReference type="NCBI Taxonomy" id="53985"/>
    <lineage>
        <taxon>Eukaryota</taxon>
        <taxon>Sar</taxon>
        <taxon>Stramenopiles</taxon>
        <taxon>Oomycota</taxon>
        <taxon>Peronosporomycetes</taxon>
        <taxon>Peronosporales</taxon>
        <taxon>Peronosporaceae</taxon>
        <taxon>Phytophthora</taxon>
    </lineage>
</organism>
<dbReference type="GO" id="GO:0005783">
    <property type="term" value="C:endoplasmic reticulum"/>
    <property type="evidence" value="ECO:0007669"/>
    <property type="project" value="TreeGrafter"/>
</dbReference>
<dbReference type="Gene3D" id="2.60.40.10">
    <property type="entry name" value="Immunoglobulins"/>
    <property type="match status" value="1"/>
</dbReference>
<dbReference type="PROSITE" id="PS50105">
    <property type="entry name" value="SAM_DOMAIN"/>
    <property type="match status" value="1"/>
</dbReference>
<keyword evidence="6" id="KW-1133">Transmembrane helix</keyword>
<gene>
    <name evidence="11" type="ORF">PF010_g26086</name>
</gene>
<dbReference type="Proteomes" id="UP000488956">
    <property type="component" value="Unassembled WGS sequence"/>
</dbReference>
<feature type="transmembrane region" description="Helical" evidence="6">
    <location>
        <begin position="193"/>
        <end position="213"/>
    </location>
</feature>
<sequence length="827" mass="92747">MRLCYVLLVAASAFVASSDAKTLTADRTATHATRQRHLRSYNMNDLESEDEERFQLLGNGINNLAQRVPRTINVDAILRLDSRTNALARIDTFFETSDGALSGWLQKSVLDDLLGSSVTQKREEFTQWQSQGRTAEEVKALLGANTWVEQRYKPLAVIEGRMRPPLRDPRASWSHRHPAAGATSWATHRRTSLLSLAIVVALVLLLLAAPVAAKDVVTPRTKDNNKIMEMAVTTAGSAIDTVETRKKPNKRNKTFQEPEVVLTFVLATGTAESLLADFDQDGHVGRREIQQIKDKLHHLLDTDDSGGLDLSELKTRAQNDQDVDAALKKLDSDHDAVISWKELDERWESVGAEMTVAEVADWVTYAVQLPQYSEVFRANSISGYTFPLLMANDGARLQEIGVHSELHRHQLAMFLQMKYLGMGRKPEAVVSSVCTAEGSTAQDKVLLQIAWVSAENAPQRYQLQRRSPGQSTWVPVFTGADTEFLDIVEPDQHVVYRLTTWNSYGRSPHTFVRCDDAFASAATSSASSGAGSSPPLLPSSGKSRSSRSPSSQSRHKRSPEVETGENSEKAEYAHSDDDDFDHRLSLWGLLKIYFWWLDDAIVILLVVMLPIRGIIYGDADSLLRLLRRLPPNMPTRVTVEVETSKTAVESAAARVSWEKPVDNGVPIVCYTVRWTRTKTEEVKWIKLLALPLPTTAIVDKLHHGETYKFVVQATNQFGLVTSSSRSTYMVPVPELKGKLRPRHLPAETRALRNQCHVCHDPRYKKKVPFTATLDRRILHYCCLCDREFCHYHKGEVYHTKALSCPIVDGRCICITCKESRLHRTVTY</sequence>
<reference evidence="11 12" key="1">
    <citation type="submission" date="2018-09" db="EMBL/GenBank/DDBJ databases">
        <title>Genomic investigation of the strawberry pathogen Phytophthora fragariae indicates pathogenicity is determined by transcriptional variation in three key races.</title>
        <authorList>
            <person name="Adams T.M."/>
            <person name="Armitage A.D."/>
            <person name="Sobczyk M.K."/>
            <person name="Bates H.J."/>
            <person name="Dunwell J.M."/>
            <person name="Nellist C.F."/>
            <person name="Harrison R.J."/>
        </authorList>
    </citation>
    <scope>NUCLEOTIDE SEQUENCE [LARGE SCALE GENOMIC DNA]</scope>
    <source>
        <strain evidence="11 12">ONT-3</strain>
    </source>
</reference>
<protein>
    <recommendedName>
        <fullName evidence="13">Calmodulin</fullName>
    </recommendedName>
</protein>